<organism evidence="1 2">
    <name type="scientific">Argiope bruennichi</name>
    <name type="common">Wasp spider</name>
    <name type="synonym">Aranea bruennichi</name>
    <dbReference type="NCBI Taxonomy" id="94029"/>
    <lineage>
        <taxon>Eukaryota</taxon>
        <taxon>Metazoa</taxon>
        <taxon>Ecdysozoa</taxon>
        <taxon>Arthropoda</taxon>
        <taxon>Chelicerata</taxon>
        <taxon>Arachnida</taxon>
        <taxon>Araneae</taxon>
        <taxon>Araneomorphae</taxon>
        <taxon>Entelegynae</taxon>
        <taxon>Araneoidea</taxon>
        <taxon>Araneidae</taxon>
        <taxon>Argiope</taxon>
    </lineage>
</organism>
<evidence type="ECO:0000313" key="1">
    <source>
        <dbReference type="EMBL" id="KAF8781563.1"/>
    </source>
</evidence>
<dbReference type="EMBL" id="JABXBU010001863">
    <property type="protein sequence ID" value="KAF8781563.1"/>
    <property type="molecule type" value="Genomic_DNA"/>
</dbReference>
<keyword evidence="2" id="KW-1185">Reference proteome</keyword>
<name>A0A8T0ETK3_ARGBR</name>
<gene>
    <name evidence="1" type="ORF">HNY73_011946</name>
</gene>
<evidence type="ECO:0000313" key="2">
    <source>
        <dbReference type="Proteomes" id="UP000807504"/>
    </source>
</evidence>
<protein>
    <submittedName>
        <fullName evidence="1">Uncharacterized protein</fullName>
    </submittedName>
</protein>
<reference evidence="1" key="1">
    <citation type="journal article" date="2020" name="bioRxiv">
        <title>Chromosome-level reference genome of the European wasp spider Argiope bruennichi: a resource for studies on range expansion and evolutionary adaptation.</title>
        <authorList>
            <person name="Sheffer M.M."/>
            <person name="Hoppe A."/>
            <person name="Krehenwinkel H."/>
            <person name="Uhl G."/>
            <person name="Kuss A.W."/>
            <person name="Jensen L."/>
            <person name="Jensen C."/>
            <person name="Gillespie R.G."/>
            <person name="Hoff K.J."/>
            <person name="Prost S."/>
        </authorList>
    </citation>
    <scope>NUCLEOTIDE SEQUENCE</scope>
</reference>
<reference evidence="1" key="2">
    <citation type="submission" date="2020-06" db="EMBL/GenBank/DDBJ databases">
        <authorList>
            <person name="Sheffer M."/>
        </authorList>
    </citation>
    <scope>NUCLEOTIDE SEQUENCE</scope>
</reference>
<sequence>MPFVYIRQAIIAERFHKLDESAEWKPLTSLHFIDDSNIDKRRGQSIPRAAEEKKESSYIFLEVEALCLYQTSY</sequence>
<dbReference type="Proteomes" id="UP000807504">
    <property type="component" value="Unassembled WGS sequence"/>
</dbReference>
<proteinExistence type="predicted"/>
<accession>A0A8T0ETK3</accession>
<dbReference type="AlphaFoldDB" id="A0A8T0ETK3"/>
<comment type="caution">
    <text evidence="1">The sequence shown here is derived from an EMBL/GenBank/DDBJ whole genome shotgun (WGS) entry which is preliminary data.</text>
</comment>